<dbReference type="RefSeq" id="WP_246420259.1">
    <property type="nucleotide sequence ID" value="NZ_BAAAKM010000045.1"/>
</dbReference>
<keyword evidence="1" id="KW-0812">Transmembrane</keyword>
<protein>
    <submittedName>
        <fullName evidence="2">Uncharacterized protein</fullName>
    </submittedName>
</protein>
<feature type="transmembrane region" description="Helical" evidence="1">
    <location>
        <begin position="39"/>
        <end position="60"/>
    </location>
</feature>
<dbReference type="Proteomes" id="UP000579647">
    <property type="component" value="Unassembled WGS sequence"/>
</dbReference>
<dbReference type="EMBL" id="JACHDO010000001">
    <property type="protein sequence ID" value="MBB5491147.1"/>
    <property type="molecule type" value="Genomic_DNA"/>
</dbReference>
<sequence length="450" mass="47833">MGAENLGTLSGLASGFLLASGGFWIWWRLRQGRTAPREVPVVAVVALVLGGAAVAGPYAYMMSVPEGGVEVVDDSALTRSEPPYVSGTDRVERLLAEVGSAPLYAAELLPMDRTGLAATAERLEGSPLPVRALVVTMDGSDESGGDPEVLAYALSALTEEEEALYLVATAGLRDEVEIAAGSTGLGIDPFALRRAAREVSEPTPAEAIEAVLPAIEEVPTDPGRPDAAPPFANSYVYDPGPRSERFFGDGFLPCLLVVGPLFSGMLFGAVFLAVFSVRRVRGQGGGPRTRMSARALRKLAIAQTRAMVRELERAPEGLVPAAAMRDADAALVVLRRPVDALDLLGAAVLAGRARAAIAGDVQRSRRPVCSVNPLHGQARRQGQVLVIRGRRPLCDACADLPDGDRSRRVLELHVDGAWVPHLKLDRVWIRTNYGSTNRDLIDGILEEKDA</sequence>
<dbReference type="AlphaFoldDB" id="A0A840WHH9"/>
<feature type="transmembrane region" description="Helical" evidence="1">
    <location>
        <begin position="6"/>
        <end position="27"/>
    </location>
</feature>
<keyword evidence="1" id="KW-0472">Membrane</keyword>
<evidence type="ECO:0000313" key="2">
    <source>
        <dbReference type="EMBL" id="MBB5491147.1"/>
    </source>
</evidence>
<proteinExistence type="predicted"/>
<comment type="caution">
    <text evidence="2">The sequence shown here is derived from an EMBL/GenBank/DDBJ whole genome shotgun (WGS) entry which is preliminary data.</text>
</comment>
<keyword evidence="3" id="KW-1185">Reference proteome</keyword>
<feature type="transmembrane region" description="Helical" evidence="1">
    <location>
        <begin position="250"/>
        <end position="275"/>
    </location>
</feature>
<organism evidence="2 3">
    <name type="scientific">Nocardiopsis metallicus</name>
    <dbReference type="NCBI Taxonomy" id="179819"/>
    <lineage>
        <taxon>Bacteria</taxon>
        <taxon>Bacillati</taxon>
        <taxon>Actinomycetota</taxon>
        <taxon>Actinomycetes</taxon>
        <taxon>Streptosporangiales</taxon>
        <taxon>Nocardiopsidaceae</taxon>
        <taxon>Nocardiopsis</taxon>
    </lineage>
</organism>
<evidence type="ECO:0000256" key="1">
    <source>
        <dbReference type="SAM" id="Phobius"/>
    </source>
</evidence>
<name>A0A840WHH9_9ACTN</name>
<accession>A0A840WHH9</accession>
<reference evidence="2 3" key="1">
    <citation type="submission" date="2020-08" db="EMBL/GenBank/DDBJ databases">
        <title>Sequencing the genomes of 1000 actinobacteria strains.</title>
        <authorList>
            <person name="Klenk H.-P."/>
        </authorList>
    </citation>
    <scope>NUCLEOTIDE SEQUENCE [LARGE SCALE GENOMIC DNA]</scope>
    <source>
        <strain evidence="2 3">DSM 44598</strain>
    </source>
</reference>
<gene>
    <name evidence="2" type="ORF">HNR07_002284</name>
</gene>
<keyword evidence="1" id="KW-1133">Transmembrane helix</keyword>
<evidence type="ECO:0000313" key="3">
    <source>
        <dbReference type="Proteomes" id="UP000579647"/>
    </source>
</evidence>